<organism evidence="1 2">
    <name type="scientific">Cricetulus griseus</name>
    <name type="common">Chinese hamster</name>
    <name type="synonym">Cricetulus barabensis griseus</name>
    <dbReference type="NCBI Taxonomy" id="10029"/>
    <lineage>
        <taxon>Eukaryota</taxon>
        <taxon>Metazoa</taxon>
        <taxon>Chordata</taxon>
        <taxon>Craniata</taxon>
        <taxon>Vertebrata</taxon>
        <taxon>Euteleostomi</taxon>
        <taxon>Mammalia</taxon>
        <taxon>Eutheria</taxon>
        <taxon>Euarchontoglires</taxon>
        <taxon>Glires</taxon>
        <taxon>Rodentia</taxon>
        <taxon>Myomorpha</taxon>
        <taxon>Muroidea</taxon>
        <taxon>Cricetidae</taxon>
        <taxon>Cricetinae</taxon>
        <taxon>Cricetulus</taxon>
    </lineage>
</organism>
<protein>
    <submittedName>
        <fullName evidence="1">Uncharacterized protein</fullName>
    </submittedName>
</protein>
<reference evidence="2" key="1">
    <citation type="journal article" date="2011" name="Nat. Biotechnol.">
        <title>The genomic sequence of the Chinese hamster ovary (CHO)-K1 cell line.</title>
        <authorList>
            <person name="Xu X."/>
            <person name="Nagarajan H."/>
            <person name="Lewis N.E."/>
            <person name="Pan S."/>
            <person name="Cai Z."/>
            <person name="Liu X."/>
            <person name="Chen W."/>
            <person name="Xie M."/>
            <person name="Wang W."/>
            <person name="Hammond S."/>
            <person name="Andersen M.R."/>
            <person name="Neff N."/>
            <person name="Passarelli B."/>
            <person name="Koh W."/>
            <person name="Fan H.C."/>
            <person name="Wang J."/>
            <person name="Gui Y."/>
            <person name="Lee K.H."/>
            <person name="Betenbaugh M.J."/>
            <person name="Quake S.R."/>
            <person name="Famili I."/>
            <person name="Palsson B.O."/>
            <person name="Wang J."/>
        </authorList>
    </citation>
    <scope>NUCLEOTIDE SEQUENCE [LARGE SCALE GENOMIC DNA]</scope>
    <source>
        <strain evidence="2">CHO K1 cell line</strain>
    </source>
</reference>
<dbReference type="EMBL" id="JH000394">
    <property type="protein sequence ID" value="EGW06655.1"/>
    <property type="molecule type" value="Genomic_DNA"/>
</dbReference>
<proteinExistence type="predicted"/>
<gene>
    <name evidence="1" type="ORF">I79_010259</name>
</gene>
<dbReference type="AlphaFoldDB" id="G3HHZ7"/>
<dbReference type="Proteomes" id="UP000001075">
    <property type="component" value="Unassembled WGS sequence"/>
</dbReference>
<dbReference type="InParanoid" id="G3HHZ7"/>
<evidence type="ECO:0000313" key="2">
    <source>
        <dbReference type="Proteomes" id="UP000001075"/>
    </source>
</evidence>
<accession>G3HHZ7</accession>
<name>G3HHZ7_CRIGR</name>
<evidence type="ECO:0000313" key="1">
    <source>
        <dbReference type="EMBL" id="EGW06655.1"/>
    </source>
</evidence>
<sequence>MFEIQFTNHLFCKAHLNSGRTGHCSETITQRGIPVTQAKKLLLGEHQEEAQKVPEILVGVIILDMNSPGTNLLLPWASASSTTYIKSRPFVDLQANG</sequence>